<keyword evidence="4" id="KW-1185">Reference proteome</keyword>
<keyword evidence="1" id="KW-0175">Coiled coil</keyword>
<proteinExistence type="predicted"/>
<dbReference type="EMBL" id="JAELUP010000046">
    <property type="protein sequence ID" value="MBJ6361759.1"/>
    <property type="molecule type" value="Genomic_DNA"/>
</dbReference>
<organism evidence="3 4">
    <name type="scientific">Paenibacillus roseus</name>
    <dbReference type="NCBI Taxonomy" id="2798579"/>
    <lineage>
        <taxon>Bacteria</taxon>
        <taxon>Bacillati</taxon>
        <taxon>Bacillota</taxon>
        <taxon>Bacilli</taxon>
        <taxon>Bacillales</taxon>
        <taxon>Paenibacillaceae</taxon>
        <taxon>Paenibacillus</taxon>
    </lineage>
</organism>
<evidence type="ECO:0000313" key="4">
    <source>
        <dbReference type="Proteomes" id="UP000640274"/>
    </source>
</evidence>
<reference evidence="3" key="1">
    <citation type="submission" date="2020-12" db="EMBL/GenBank/DDBJ databases">
        <authorList>
            <person name="Huq M.A."/>
        </authorList>
    </citation>
    <scope>NUCLEOTIDE SEQUENCE</scope>
    <source>
        <strain evidence="3">MAHUQ-46</strain>
    </source>
</reference>
<evidence type="ECO:0000256" key="1">
    <source>
        <dbReference type="SAM" id="Coils"/>
    </source>
</evidence>
<feature type="domain" description="HicB-like antitoxin of toxin-antitoxin system" evidence="2">
    <location>
        <begin position="7"/>
        <end position="101"/>
    </location>
</feature>
<evidence type="ECO:0000313" key="3">
    <source>
        <dbReference type="EMBL" id="MBJ6361759.1"/>
    </source>
</evidence>
<dbReference type="InterPro" id="IPR031807">
    <property type="entry name" value="HicB-like"/>
</dbReference>
<feature type="coiled-coil region" evidence="1">
    <location>
        <begin position="22"/>
        <end position="49"/>
    </location>
</feature>
<accession>A0A934J4Y4</accession>
<comment type="caution">
    <text evidence="3">The sequence shown here is derived from an EMBL/GenBank/DDBJ whole genome shotgun (WGS) entry which is preliminary data.</text>
</comment>
<dbReference type="Proteomes" id="UP000640274">
    <property type="component" value="Unassembled WGS sequence"/>
</dbReference>
<dbReference type="AlphaFoldDB" id="A0A934J4Y4"/>
<sequence length="126" mass="14444">MKRNYVYPAILDFSGKHIGIIFPDLEEALSQANNEAQAIRRAHEVLKLTIDSRIADQEKLPEPTPLHAVEVSEHQRTIIVQLKMDKKITYKKKTLTIPEELNEAAEEAGINFSQVLQRAIRQELEK</sequence>
<gene>
    <name evidence="3" type="ORF">JFN88_10775</name>
</gene>
<dbReference type="Pfam" id="PF15919">
    <property type="entry name" value="HicB_lk_antitox"/>
    <property type="match status" value="1"/>
</dbReference>
<evidence type="ECO:0000259" key="2">
    <source>
        <dbReference type="Pfam" id="PF15919"/>
    </source>
</evidence>
<dbReference type="Gene3D" id="3.30.160.250">
    <property type="match status" value="1"/>
</dbReference>
<protein>
    <submittedName>
        <fullName evidence="3">Type II toxin-antitoxin system HicB family antitoxin</fullName>
    </submittedName>
</protein>
<dbReference type="SUPFAM" id="SSF143100">
    <property type="entry name" value="TTHA1013/TTHA0281-like"/>
    <property type="match status" value="1"/>
</dbReference>
<name>A0A934J4Y4_9BACL</name>
<dbReference type="InterPro" id="IPR035069">
    <property type="entry name" value="TTHA1013/TTHA0281-like"/>
</dbReference>
<dbReference type="RefSeq" id="WP_199019312.1">
    <property type="nucleotide sequence ID" value="NZ_JAELUP010000046.1"/>
</dbReference>